<gene>
    <name evidence="5" type="ORF">QJS04_geneDACA001499</name>
</gene>
<dbReference type="AlphaFoldDB" id="A0AAV9BI83"/>
<feature type="region of interest" description="Disordered" evidence="2">
    <location>
        <begin position="14"/>
        <end position="102"/>
    </location>
</feature>
<name>A0AAV9BI83_ACOGR</name>
<evidence type="ECO:0000259" key="3">
    <source>
        <dbReference type="PROSITE" id="PS50089"/>
    </source>
</evidence>
<reference evidence="5" key="2">
    <citation type="submission" date="2023-06" db="EMBL/GenBank/DDBJ databases">
        <authorList>
            <person name="Ma L."/>
            <person name="Liu K.-W."/>
            <person name="Li Z."/>
            <person name="Hsiao Y.-Y."/>
            <person name="Qi Y."/>
            <person name="Fu T."/>
            <person name="Tang G."/>
            <person name="Zhang D."/>
            <person name="Sun W.-H."/>
            <person name="Liu D.-K."/>
            <person name="Li Y."/>
            <person name="Chen G.-Z."/>
            <person name="Liu X.-D."/>
            <person name="Liao X.-Y."/>
            <person name="Jiang Y.-T."/>
            <person name="Yu X."/>
            <person name="Hao Y."/>
            <person name="Huang J."/>
            <person name="Zhao X.-W."/>
            <person name="Ke S."/>
            <person name="Chen Y.-Y."/>
            <person name="Wu W.-L."/>
            <person name="Hsu J.-L."/>
            <person name="Lin Y.-F."/>
            <person name="Huang M.-D."/>
            <person name="Li C.-Y."/>
            <person name="Huang L."/>
            <person name="Wang Z.-W."/>
            <person name="Zhao X."/>
            <person name="Zhong W.-Y."/>
            <person name="Peng D.-H."/>
            <person name="Ahmad S."/>
            <person name="Lan S."/>
            <person name="Zhang J.-S."/>
            <person name="Tsai W.-C."/>
            <person name="Van De Peer Y."/>
            <person name="Liu Z.-J."/>
        </authorList>
    </citation>
    <scope>NUCLEOTIDE SEQUENCE</scope>
    <source>
        <strain evidence="5">SCP</strain>
        <tissue evidence="5">Leaves</tissue>
    </source>
</reference>
<dbReference type="SUPFAM" id="SSF53300">
    <property type="entry name" value="vWA-like"/>
    <property type="match status" value="1"/>
</dbReference>
<dbReference type="InterPro" id="IPR013083">
    <property type="entry name" value="Znf_RING/FYVE/PHD"/>
</dbReference>
<feature type="compositionally biased region" description="Low complexity" evidence="2">
    <location>
        <begin position="673"/>
        <end position="691"/>
    </location>
</feature>
<feature type="region of interest" description="Disordered" evidence="2">
    <location>
        <begin position="424"/>
        <end position="457"/>
    </location>
</feature>
<dbReference type="PROSITE" id="PS50089">
    <property type="entry name" value="ZF_RING_2"/>
    <property type="match status" value="1"/>
</dbReference>
<feature type="region of interest" description="Disordered" evidence="2">
    <location>
        <begin position="670"/>
        <end position="691"/>
    </location>
</feature>
<dbReference type="Proteomes" id="UP001179952">
    <property type="component" value="Unassembled WGS sequence"/>
</dbReference>
<keyword evidence="6" id="KW-1185">Reference proteome</keyword>
<feature type="domain" description="RING-type" evidence="3">
    <location>
        <begin position="116"/>
        <end position="161"/>
    </location>
</feature>
<feature type="compositionally biased region" description="Low complexity" evidence="2">
    <location>
        <begin position="434"/>
        <end position="457"/>
    </location>
</feature>
<dbReference type="InterPro" id="IPR057427">
    <property type="entry name" value="WAV3_C"/>
</dbReference>
<feature type="compositionally biased region" description="Acidic residues" evidence="2">
    <location>
        <begin position="233"/>
        <end position="248"/>
    </location>
</feature>
<reference evidence="5" key="1">
    <citation type="journal article" date="2023" name="Nat. Commun.">
        <title>Diploid and tetraploid genomes of Acorus and the evolution of monocots.</title>
        <authorList>
            <person name="Ma L."/>
            <person name="Liu K.W."/>
            <person name="Li Z."/>
            <person name="Hsiao Y.Y."/>
            <person name="Qi Y."/>
            <person name="Fu T."/>
            <person name="Tang G.D."/>
            <person name="Zhang D."/>
            <person name="Sun W.H."/>
            <person name="Liu D.K."/>
            <person name="Li Y."/>
            <person name="Chen G.Z."/>
            <person name="Liu X.D."/>
            <person name="Liao X.Y."/>
            <person name="Jiang Y.T."/>
            <person name="Yu X."/>
            <person name="Hao Y."/>
            <person name="Huang J."/>
            <person name="Zhao X.W."/>
            <person name="Ke S."/>
            <person name="Chen Y.Y."/>
            <person name="Wu W.L."/>
            <person name="Hsu J.L."/>
            <person name="Lin Y.F."/>
            <person name="Huang M.D."/>
            <person name="Li C.Y."/>
            <person name="Huang L."/>
            <person name="Wang Z.W."/>
            <person name="Zhao X."/>
            <person name="Zhong W.Y."/>
            <person name="Peng D.H."/>
            <person name="Ahmad S."/>
            <person name="Lan S."/>
            <person name="Zhang J.S."/>
            <person name="Tsai W.C."/>
            <person name="Van de Peer Y."/>
            <person name="Liu Z.J."/>
        </authorList>
    </citation>
    <scope>NUCLEOTIDE SEQUENCE</scope>
    <source>
        <strain evidence="5">SCP</strain>
    </source>
</reference>
<evidence type="ECO:0000259" key="4">
    <source>
        <dbReference type="PROSITE" id="PS50234"/>
    </source>
</evidence>
<evidence type="ECO:0000256" key="1">
    <source>
        <dbReference type="PROSITE-ProRule" id="PRU00175"/>
    </source>
</evidence>
<feature type="compositionally biased region" description="Low complexity" evidence="2">
    <location>
        <begin position="20"/>
        <end position="31"/>
    </location>
</feature>
<dbReference type="InterPro" id="IPR051266">
    <property type="entry name" value="CLCR"/>
</dbReference>
<keyword evidence="1" id="KW-0862">Zinc</keyword>
<organism evidence="5 6">
    <name type="scientific">Acorus gramineus</name>
    <name type="common">Dwarf sweet flag</name>
    <dbReference type="NCBI Taxonomy" id="55184"/>
    <lineage>
        <taxon>Eukaryota</taxon>
        <taxon>Viridiplantae</taxon>
        <taxon>Streptophyta</taxon>
        <taxon>Embryophyta</taxon>
        <taxon>Tracheophyta</taxon>
        <taxon>Spermatophyta</taxon>
        <taxon>Magnoliopsida</taxon>
        <taxon>Liliopsida</taxon>
        <taxon>Acoraceae</taxon>
        <taxon>Acorus</taxon>
    </lineage>
</organism>
<dbReference type="Gene3D" id="3.30.40.10">
    <property type="entry name" value="Zinc/RING finger domain, C3HC4 (zinc finger)"/>
    <property type="match status" value="1"/>
</dbReference>
<feature type="region of interest" description="Disordered" evidence="2">
    <location>
        <begin position="177"/>
        <end position="272"/>
    </location>
</feature>
<dbReference type="InterPro" id="IPR001841">
    <property type="entry name" value="Znf_RING"/>
</dbReference>
<evidence type="ECO:0000256" key="2">
    <source>
        <dbReference type="SAM" id="MobiDB-lite"/>
    </source>
</evidence>
<feature type="compositionally biased region" description="Polar residues" evidence="2">
    <location>
        <begin position="191"/>
        <end position="207"/>
    </location>
</feature>
<sequence length="732" mass="78252">MGTGWRRAFCTSIRGDPEAAEPAVAPDSPAPKTCSRLGFFSSSGGGGGSNPPTPRLRCQTTAAPPPEAAEFQDGPRLQCKTTRTTSSKSTPSSPRSPSRLSNIFKSGLRLSRNSRCGVCMEGVKAGQGRAIFTAECSHAFHFPCIASHVKKTSSLVCPVCSSQWRDPPLLTLHKSLLSSSSSSHRHEPKSMPSTPTKSIEPKPQSTPKKAYDDDEPLLSTPHGGPTRFNPIFEAEDEENDDGDDDEIGEFQGFFVNPSSSSSSSSSPPVNNAGVEVRMSSEAAVVSISRYHETHIVALRVKAPAAAVMLEPGRRAAIDLVTVLDVSATMSGAKLHMLKRAMRLLVASLGPADRLSVVAFSGAAKRLLPLRRMTPAGKRSARQIVDRLACSGGGGAAAGVSSEALRKAARVLEDRRHRNPVASIVLLSDGQEDQSSANANRSRSSTNRSRPMTPSSTRFAHLEIPVHASGFGDGKNKKGEPAEDAFARCVGGLLSVVARDVRLQIGFAPGSPAAGEITAVYSCGGRPALVGASSSVRIGDLYAEEERELLVEMRVPKSSSAGGGGQRLMSIRCCFKDPATQELRHCRDRALVLPTARAVRSSDPKIERLRNLFVATRATAESRRLVERGDSATALHLLSSARSLLMQSSSISADENLRVVETEMAELKWRRRQQSAAQSRRTMETAAAETVGGAEALTPTSAWRAAERLAKVAIMRKSMNRVSDLHGFENARF</sequence>
<evidence type="ECO:0000313" key="5">
    <source>
        <dbReference type="EMBL" id="KAK1276091.1"/>
    </source>
</evidence>
<dbReference type="SMART" id="SM00184">
    <property type="entry name" value="RING"/>
    <property type="match status" value="1"/>
</dbReference>
<dbReference type="Pfam" id="PF13519">
    <property type="entry name" value="VWA_2"/>
    <property type="match status" value="1"/>
</dbReference>
<dbReference type="Gene3D" id="3.40.50.410">
    <property type="entry name" value="von Willebrand factor, type A domain"/>
    <property type="match status" value="1"/>
</dbReference>
<dbReference type="InterPro" id="IPR036465">
    <property type="entry name" value="vWFA_dom_sf"/>
</dbReference>
<dbReference type="Pfam" id="PF17123">
    <property type="entry name" value="zf-RING_11"/>
    <property type="match status" value="1"/>
</dbReference>
<dbReference type="EMBL" id="JAUJYN010000003">
    <property type="protein sequence ID" value="KAK1276091.1"/>
    <property type="molecule type" value="Genomic_DNA"/>
</dbReference>
<dbReference type="Pfam" id="PF25243">
    <property type="entry name" value="WAV3_C"/>
    <property type="match status" value="1"/>
</dbReference>
<dbReference type="GO" id="GO:0008270">
    <property type="term" value="F:zinc ion binding"/>
    <property type="evidence" value="ECO:0007669"/>
    <property type="project" value="UniProtKB-KW"/>
</dbReference>
<dbReference type="InterPro" id="IPR002035">
    <property type="entry name" value="VWF_A"/>
</dbReference>
<feature type="compositionally biased region" description="Low complexity" evidence="2">
    <location>
        <begin position="249"/>
        <end position="268"/>
    </location>
</feature>
<evidence type="ECO:0000313" key="6">
    <source>
        <dbReference type="Proteomes" id="UP001179952"/>
    </source>
</evidence>
<proteinExistence type="predicted"/>
<dbReference type="SMART" id="SM00327">
    <property type="entry name" value="VWA"/>
    <property type="match status" value="1"/>
</dbReference>
<feature type="compositionally biased region" description="Low complexity" evidence="2">
    <location>
        <begin position="80"/>
        <end position="99"/>
    </location>
</feature>
<feature type="domain" description="VWFA" evidence="4">
    <location>
        <begin position="318"/>
        <end position="472"/>
    </location>
</feature>
<accession>A0AAV9BI83</accession>
<dbReference type="PROSITE" id="PS50234">
    <property type="entry name" value="VWFA"/>
    <property type="match status" value="1"/>
</dbReference>
<protein>
    <submittedName>
        <fullName evidence="5">Uncharacterized protein</fullName>
    </submittedName>
</protein>
<dbReference type="SUPFAM" id="SSF57850">
    <property type="entry name" value="RING/U-box"/>
    <property type="match status" value="1"/>
</dbReference>
<comment type="caution">
    <text evidence="5">The sequence shown here is derived from an EMBL/GenBank/DDBJ whole genome shotgun (WGS) entry which is preliminary data.</text>
</comment>
<keyword evidence="1" id="KW-0863">Zinc-finger</keyword>
<dbReference type="PANTHER" id="PTHR10579">
    <property type="entry name" value="CALCIUM-ACTIVATED CHLORIDE CHANNEL REGULATOR"/>
    <property type="match status" value="1"/>
</dbReference>
<dbReference type="PANTHER" id="PTHR10579:SF55">
    <property type="entry name" value="E3 UBIQUITIN-PROTEIN LIGASE WAV3"/>
    <property type="match status" value="1"/>
</dbReference>
<keyword evidence="1" id="KW-0479">Metal-binding</keyword>